<evidence type="ECO:0000313" key="3">
    <source>
        <dbReference type="Proteomes" id="UP000663854"/>
    </source>
</evidence>
<evidence type="ECO:0000313" key="2">
    <source>
        <dbReference type="EMBL" id="CAF1592436.1"/>
    </source>
</evidence>
<dbReference type="Proteomes" id="UP000663870">
    <property type="component" value="Unassembled WGS sequence"/>
</dbReference>
<name>A0A814WEA7_9BILA</name>
<comment type="caution">
    <text evidence="1">The sequence shown here is derived from an EMBL/GenBank/DDBJ whole genome shotgun (WGS) entry which is preliminary data.</text>
</comment>
<proteinExistence type="predicted"/>
<gene>
    <name evidence="2" type="ORF">JXQ802_LOCUS47380</name>
    <name evidence="1" type="ORF">PYM288_LOCUS24978</name>
</gene>
<dbReference type="EMBL" id="CAJNOL010004661">
    <property type="protein sequence ID" value="CAF1592436.1"/>
    <property type="molecule type" value="Genomic_DNA"/>
</dbReference>
<reference evidence="1" key="1">
    <citation type="submission" date="2021-02" db="EMBL/GenBank/DDBJ databases">
        <authorList>
            <person name="Nowell W R."/>
        </authorList>
    </citation>
    <scope>NUCLEOTIDE SEQUENCE</scope>
</reference>
<sequence length="132" mass="15027">MKTYKHLALIQLSDIQSLFDINPLSLTIDETEQFRILCSIDGQIRQLILCVINESTNTSSNSSESYFTDSMSSLLSISILSNSTPHHGNIKTYLLYQLTKAILDLFMKTVHNLDSSPFMQCIEEHKFAEYSL</sequence>
<organism evidence="1 3">
    <name type="scientific">Rotaria sordida</name>
    <dbReference type="NCBI Taxonomy" id="392033"/>
    <lineage>
        <taxon>Eukaryota</taxon>
        <taxon>Metazoa</taxon>
        <taxon>Spiralia</taxon>
        <taxon>Gnathifera</taxon>
        <taxon>Rotifera</taxon>
        <taxon>Eurotatoria</taxon>
        <taxon>Bdelloidea</taxon>
        <taxon>Philodinida</taxon>
        <taxon>Philodinidae</taxon>
        <taxon>Rotaria</taxon>
    </lineage>
</organism>
<evidence type="ECO:0000313" key="1">
    <source>
        <dbReference type="EMBL" id="CAF1202906.1"/>
    </source>
</evidence>
<evidence type="ECO:0000313" key="4">
    <source>
        <dbReference type="Proteomes" id="UP000663870"/>
    </source>
</evidence>
<keyword evidence="4" id="KW-1185">Reference proteome</keyword>
<dbReference type="EMBL" id="CAJNOH010001313">
    <property type="protein sequence ID" value="CAF1202906.1"/>
    <property type="molecule type" value="Genomic_DNA"/>
</dbReference>
<dbReference type="Proteomes" id="UP000663854">
    <property type="component" value="Unassembled WGS sequence"/>
</dbReference>
<accession>A0A814WEA7</accession>
<dbReference type="AlphaFoldDB" id="A0A814WEA7"/>
<protein>
    <submittedName>
        <fullName evidence="1">Uncharacterized protein</fullName>
    </submittedName>
</protein>